<evidence type="ECO:0000256" key="13">
    <source>
        <dbReference type="ARBA" id="ARBA00022741"/>
    </source>
</evidence>
<dbReference type="InterPro" id="IPR011009">
    <property type="entry name" value="Kinase-like_dom_sf"/>
</dbReference>
<evidence type="ECO:0000256" key="23">
    <source>
        <dbReference type="SAM" id="Phobius"/>
    </source>
</evidence>
<dbReference type="InterPro" id="IPR032675">
    <property type="entry name" value="LRR_dom_sf"/>
</dbReference>
<gene>
    <name evidence="26" type="ORF">MANES_10G015600</name>
</gene>
<dbReference type="Gene3D" id="3.30.200.20">
    <property type="entry name" value="Phosphorylase Kinase, domain 1"/>
    <property type="match status" value="1"/>
</dbReference>
<dbReference type="Pfam" id="PF23598">
    <property type="entry name" value="LRR_14"/>
    <property type="match status" value="2"/>
</dbReference>
<evidence type="ECO:0000256" key="6">
    <source>
        <dbReference type="ARBA" id="ARBA00022527"/>
    </source>
</evidence>
<feature type="chain" id="PRO_5012835846" description="non-specific serine/threonine protein kinase" evidence="24">
    <location>
        <begin position="38"/>
        <end position="1050"/>
    </location>
</feature>
<dbReference type="GO" id="GO:0005886">
    <property type="term" value="C:plasma membrane"/>
    <property type="evidence" value="ECO:0000318"/>
    <property type="project" value="GO_Central"/>
</dbReference>
<comment type="subcellular location">
    <subcellularLocation>
        <location evidence="1">Cell membrane</location>
        <topology evidence="1">Single-pass type I membrane protein</topology>
    </subcellularLocation>
</comment>
<comment type="similarity">
    <text evidence="2">Belongs to the protein kinase superfamily. Ser/Thr protein kinase family.</text>
</comment>
<keyword evidence="18" id="KW-0675">Receptor</keyword>
<dbReference type="PROSITE" id="PS50011">
    <property type="entry name" value="PROTEIN_KINASE_DOM"/>
    <property type="match status" value="1"/>
</dbReference>
<dbReference type="FunFam" id="3.30.200.20:FF:000432">
    <property type="entry name" value="LRR receptor-like serine/threonine-protein kinase EFR"/>
    <property type="match status" value="1"/>
</dbReference>
<keyword evidence="13 22" id="KW-0547">Nucleotide-binding</keyword>
<reference evidence="26" key="1">
    <citation type="submission" date="2016-02" db="EMBL/GenBank/DDBJ databases">
        <title>WGS assembly of Manihot esculenta.</title>
        <authorList>
            <person name="Bredeson J.V."/>
            <person name="Prochnik S.E."/>
            <person name="Lyons J.B."/>
            <person name="Schmutz J."/>
            <person name="Grimwood J."/>
            <person name="Vrebalov J."/>
            <person name="Bart R.S."/>
            <person name="Amuge T."/>
            <person name="Ferguson M.E."/>
            <person name="Green R."/>
            <person name="Putnam N."/>
            <person name="Stites J."/>
            <person name="Rounsley S."/>
            <person name="Rokhsar D.S."/>
        </authorList>
    </citation>
    <scope>NUCLEOTIDE SEQUENCE [LARGE SCALE GENOMIC DNA]</scope>
    <source>
        <tissue evidence="26">Leaf</tissue>
    </source>
</reference>
<feature type="binding site" evidence="22">
    <location>
        <position position="746"/>
    </location>
    <ligand>
        <name>ATP</name>
        <dbReference type="ChEBI" id="CHEBI:30616"/>
    </ligand>
</feature>
<dbReference type="GO" id="GO:0038023">
    <property type="term" value="F:signaling receptor activity"/>
    <property type="evidence" value="ECO:0000318"/>
    <property type="project" value="GO_Central"/>
</dbReference>
<evidence type="ECO:0000256" key="12">
    <source>
        <dbReference type="ARBA" id="ARBA00022737"/>
    </source>
</evidence>
<keyword evidence="7" id="KW-0597">Phosphoprotein</keyword>
<evidence type="ECO:0000256" key="20">
    <source>
        <dbReference type="ARBA" id="ARBA00047899"/>
    </source>
</evidence>
<dbReference type="FunFam" id="3.80.10.10:FF:000288">
    <property type="entry name" value="LRR receptor-like serine/threonine-protein kinase EFR"/>
    <property type="match status" value="1"/>
</dbReference>
<keyword evidence="11 24" id="KW-0732">Signal</keyword>
<keyword evidence="5" id="KW-1003">Cell membrane</keyword>
<evidence type="ECO:0000256" key="15">
    <source>
        <dbReference type="ARBA" id="ARBA00022840"/>
    </source>
</evidence>
<comment type="similarity">
    <text evidence="3">Belongs to the RLP family.</text>
</comment>
<accession>A0A2C9V288</accession>
<dbReference type="FunFam" id="1.10.510.10:FF:000358">
    <property type="entry name" value="Putative leucine-rich repeat receptor-like serine/threonine-protein kinase"/>
    <property type="match status" value="1"/>
</dbReference>
<proteinExistence type="inferred from homology"/>
<evidence type="ECO:0000256" key="24">
    <source>
        <dbReference type="SAM" id="SignalP"/>
    </source>
</evidence>
<evidence type="ECO:0000256" key="21">
    <source>
        <dbReference type="ARBA" id="ARBA00048679"/>
    </source>
</evidence>
<dbReference type="InterPro" id="IPR055414">
    <property type="entry name" value="LRR_R13L4/SHOC2-like"/>
</dbReference>
<feature type="transmembrane region" description="Helical" evidence="23">
    <location>
        <begin position="659"/>
        <end position="684"/>
    </location>
</feature>
<organism evidence="26">
    <name type="scientific">Manihot esculenta</name>
    <name type="common">Cassava</name>
    <name type="synonym">Jatropha manihot</name>
    <dbReference type="NCBI Taxonomy" id="3983"/>
    <lineage>
        <taxon>Eukaryota</taxon>
        <taxon>Viridiplantae</taxon>
        <taxon>Streptophyta</taxon>
        <taxon>Embryophyta</taxon>
        <taxon>Tracheophyta</taxon>
        <taxon>Spermatophyta</taxon>
        <taxon>Magnoliopsida</taxon>
        <taxon>eudicotyledons</taxon>
        <taxon>Gunneridae</taxon>
        <taxon>Pentapetalae</taxon>
        <taxon>rosids</taxon>
        <taxon>fabids</taxon>
        <taxon>Malpighiales</taxon>
        <taxon>Euphorbiaceae</taxon>
        <taxon>Crotonoideae</taxon>
        <taxon>Manihoteae</taxon>
        <taxon>Manihot</taxon>
    </lineage>
</organism>
<evidence type="ECO:0000256" key="10">
    <source>
        <dbReference type="ARBA" id="ARBA00022692"/>
    </source>
</evidence>
<evidence type="ECO:0000256" key="14">
    <source>
        <dbReference type="ARBA" id="ARBA00022777"/>
    </source>
</evidence>
<dbReference type="FunFam" id="3.80.10.10:FF:001158">
    <property type="entry name" value="Leucine-rich repeat protein kinase family protein"/>
    <property type="match status" value="1"/>
</dbReference>
<evidence type="ECO:0000256" key="22">
    <source>
        <dbReference type="PROSITE-ProRule" id="PRU10141"/>
    </source>
</evidence>
<sequence length="1050" mass="114888">MELAGTSLAPSLPSRILHFHLFFLIFATILCFQPAHCLSKLGNETDKLALLQFKAKISNDPNGILSSWNDSVSFCKWQGVTCGSKHQRVTSLNLQGLSLSGTISPHAGNLTFLRFLSLGDNRFHGEIPQEVGYLFRLGHFNLSNNQLGGEIPGNISSCSELRLLDLINNNLVGKVPAELGSLKKLVILFIGENSLTGKIPNSLGNLSSLQMIYLAENHLQGKIPNEFGQLTSLTLLELGVNNLSGMIPPPLYNISSITSIGTTFNQLSGSLPANIGLTLPNLEQLFLAQNEYFGSIPESLANASRLRLIDISNNSFTGQFPTDLGYLKGLESLHLEFNFFGSNTSQDLSFLPSLANCSNLQQLYFDGNNFGGALPSSIGNLSNLVQLGFGRNPISGTIPEEVGSLVNLYRLDMDRNLFSGSIPISFGKLQKLERLTLNQNLLSGEIPAFLGNITNLYWLQLEGNRFQGNITPSLGNCENLRFLDVSRNKLMGSIPKQIFGLSSLSGTLNLSQNSLSGSLPSEVGNLKSVNALDVSENKIYGEIPKTIGDCSRLEILYMQGNFLQGAIPSSFDSLRGLQQIDLSRNNLSGNIPKELEKLFFLKYLNLSFNNLEGEVPKTGVFKNASAFSLIGNRNLCGGIAELQLPACPIKEEKDRGPSIVIVLTTTISSFLFVVIAAFLCLFYWQKSKNSPTSSTFTVDELSRISYGELLKATDRFSSENLIGQGSFGSVYKGTLDQQGKCFVAIKVLNLQQHGASKSFIAECKALKNIRHRNLVKILTYCSSIDFKGNDFKALVFNFMENGSLEIWLHPEENGNNQTRKLNFLQRLYIAIDVASALHYLHDHCETPIVHCDLKPSNILLDSDMTAHVGDFGLAKLLAESANSPSQSQTLSTGIKGTIGYMAPEYGVGSSVTTYGDVYSFGILLLEMFTGKRPTHDVFTDGLDLHNFVKAKLPRQVMQVVDPTLLTPGEVGAATAAAAENMDNDGSIDDSVREYVVSVLQIGLKCSTEVPKDRMSMKDATSKLNDIKDTFLHRHQKIVQNGSTMQQPQQQ</sequence>
<dbReference type="Gene3D" id="3.80.10.10">
    <property type="entry name" value="Ribonuclease Inhibitor"/>
    <property type="match status" value="3"/>
</dbReference>
<dbReference type="PANTHER" id="PTHR27008">
    <property type="entry name" value="OS04G0122200 PROTEIN"/>
    <property type="match status" value="1"/>
</dbReference>
<keyword evidence="8" id="KW-0433">Leucine-rich repeat</keyword>
<evidence type="ECO:0000256" key="16">
    <source>
        <dbReference type="ARBA" id="ARBA00022989"/>
    </source>
</evidence>
<evidence type="ECO:0000256" key="9">
    <source>
        <dbReference type="ARBA" id="ARBA00022679"/>
    </source>
</evidence>
<dbReference type="InterPro" id="IPR051809">
    <property type="entry name" value="Plant_receptor-like_S/T_kinase"/>
</dbReference>
<evidence type="ECO:0000259" key="25">
    <source>
        <dbReference type="PROSITE" id="PS50011"/>
    </source>
</evidence>
<evidence type="ECO:0000256" key="8">
    <source>
        <dbReference type="ARBA" id="ARBA00022614"/>
    </source>
</evidence>
<keyword evidence="15 22" id="KW-0067">ATP-binding</keyword>
<dbReference type="InterPro" id="IPR000719">
    <property type="entry name" value="Prot_kinase_dom"/>
</dbReference>
<dbReference type="InterPro" id="IPR001611">
    <property type="entry name" value="Leu-rich_rpt"/>
</dbReference>
<evidence type="ECO:0000256" key="19">
    <source>
        <dbReference type="ARBA" id="ARBA00023180"/>
    </source>
</evidence>
<dbReference type="SMART" id="SM00220">
    <property type="entry name" value="S_TKc"/>
    <property type="match status" value="1"/>
</dbReference>
<dbReference type="InterPro" id="IPR013210">
    <property type="entry name" value="LRR_N_plant-typ"/>
</dbReference>
<dbReference type="PROSITE" id="PS00107">
    <property type="entry name" value="PROTEIN_KINASE_ATP"/>
    <property type="match status" value="1"/>
</dbReference>
<keyword evidence="6" id="KW-0723">Serine/threonine-protein kinase</keyword>
<dbReference type="SUPFAM" id="SSF56112">
    <property type="entry name" value="Protein kinase-like (PK-like)"/>
    <property type="match status" value="1"/>
</dbReference>
<dbReference type="GO" id="GO:0004674">
    <property type="term" value="F:protein serine/threonine kinase activity"/>
    <property type="evidence" value="ECO:0007669"/>
    <property type="project" value="UniProtKB-KW"/>
</dbReference>
<evidence type="ECO:0000256" key="4">
    <source>
        <dbReference type="ARBA" id="ARBA00012513"/>
    </source>
</evidence>
<comment type="catalytic activity">
    <reaction evidence="21">
        <text>L-seryl-[protein] + ATP = O-phospho-L-seryl-[protein] + ADP + H(+)</text>
        <dbReference type="Rhea" id="RHEA:17989"/>
        <dbReference type="Rhea" id="RHEA-COMP:9863"/>
        <dbReference type="Rhea" id="RHEA-COMP:11604"/>
        <dbReference type="ChEBI" id="CHEBI:15378"/>
        <dbReference type="ChEBI" id="CHEBI:29999"/>
        <dbReference type="ChEBI" id="CHEBI:30616"/>
        <dbReference type="ChEBI" id="CHEBI:83421"/>
        <dbReference type="ChEBI" id="CHEBI:456216"/>
        <dbReference type="EC" id="2.7.11.1"/>
    </reaction>
</comment>
<keyword evidence="9" id="KW-0808">Transferase</keyword>
<dbReference type="PROSITE" id="PS00108">
    <property type="entry name" value="PROTEIN_KINASE_ST"/>
    <property type="match status" value="1"/>
</dbReference>
<dbReference type="InterPro" id="IPR008271">
    <property type="entry name" value="Ser/Thr_kinase_AS"/>
</dbReference>
<dbReference type="AlphaFoldDB" id="A0A2C9V288"/>
<keyword evidence="19" id="KW-0325">Glycoprotein</keyword>
<dbReference type="Gene3D" id="1.10.510.10">
    <property type="entry name" value="Transferase(Phosphotransferase) domain 1"/>
    <property type="match status" value="1"/>
</dbReference>
<dbReference type="InterPro" id="IPR003591">
    <property type="entry name" value="Leu-rich_rpt_typical-subtyp"/>
</dbReference>
<dbReference type="InterPro" id="IPR017441">
    <property type="entry name" value="Protein_kinase_ATP_BS"/>
</dbReference>
<evidence type="ECO:0000256" key="11">
    <source>
        <dbReference type="ARBA" id="ARBA00022729"/>
    </source>
</evidence>
<keyword evidence="10 23" id="KW-0812">Transmembrane</keyword>
<dbReference type="EMBL" id="CM004396">
    <property type="protein sequence ID" value="OAY38456.1"/>
    <property type="molecule type" value="Genomic_DNA"/>
</dbReference>
<dbReference type="SMART" id="SM00369">
    <property type="entry name" value="LRR_TYP"/>
    <property type="match status" value="8"/>
</dbReference>
<keyword evidence="14" id="KW-0418">Kinase</keyword>
<dbReference type="PANTHER" id="PTHR27008:SF587">
    <property type="entry name" value="PROTEIN KINASE DOMAIN-CONTAINING PROTEIN"/>
    <property type="match status" value="1"/>
</dbReference>
<protein>
    <recommendedName>
        <fullName evidence="4">non-specific serine/threonine protein kinase</fullName>
        <ecNumber evidence="4">2.7.11.1</ecNumber>
    </recommendedName>
</protein>
<keyword evidence="17 23" id="KW-0472">Membrane</keyword>
<evidence type="ECO:0000256" key="18">
    <source>
        <dbReference type="ARBA" id="ARBA00023170"/>
    </source>
</evidence>
<dbReference type="InterPro" id="IPR001245">
    <property type="entry name" value="Ser-Thr/Tyr_kinase_cat_dom"/>
</dbReference>
<keyword evidence="16 23" id="KW-1133">Transmembrane helix</keyword>
<dbReference type="GO" id="GO:0005524">
    <property type="term" value="F:ATP binding"/>
    <property type="evidence" value="ECO:0007669"/>
    <property type="project" value="UniProtKB-UniRule"/>
</dbReference>
<evidence type="ECO:0000313" key="26">
    <source>
        <dbReference type="EMBL" id="OAY38456.1"/>
    </source>
</evidence>
<dbReference type="Pfam" id="PF08263">
    <property type="entry name" value="LRRNT_2"/>
    <property type="match status" value="1"/>
</dbReference>
<dbReference type="Pfam" id="PF07714">
    <property type="entry name" value="PK_Tyr_Ser-Thr"/>
    <property type="match status" value="1"/>
</dbReference>
<evidence type="ECO:0000256" key="2">
    <source>
        <dbReference type="ARBA" id="ARBA00008684"/>
    </source>
</evidence>
<evidence type="ECO:0000256" key="7">
    <source>
        <dbReference type="ARBA" id="ARBA00022553"/>
    </source>
</evidence>
<evidence type="ECO:0000256" key="5">
    <source>
        <dbReference type="ARBA" id="ARBA00022475"/>
    </source>
</evidence>
<dbReference type="FunFam" id="3.80.10.10:FF:000275">
    <property type="entry name" value="Leucine-rich repeat receptor-like protein kinase"/>
    <property type="match status" value="1"/>
</dbReference>
<comment type="catalytic activity">
    <reaction evidence="20">
        <text>L-threonyl-[protein] + ATP = O-phospho-L-threonyl-[protein] + ADP + H(+)</text>
        <dbReference type="Rhea" id="RHEA:46608"/>
        <dbReference type="Rhea" id="RHEA-COMP:11060"/>
        <dbReference type="Rhea" id="RHEA-COMP:11605"/>
        <dbReference type="ChEBI" id="CHEBI:15378"/>
        <dbReference type="ChEBI" id="CHEBI:30013"/>
        <dbReference type="ChEBI" id="CHEBI:30616"/>
        <dbReference type="ChEBI" id="CHEBI:61977"/>
        <dbReference type="ChEBI" id="CHEBI:456216"/>
        <dbReference type="EC" id="2.7.11.1"/>
    </reaction>
</comment>
<evidence type="ECO:0000256" key="17">
    <source>
        <dbReference type="ARBA" id="ARBA00023136"/>
    </source>
</evidence>
<dbReference type="EC" id="2.7.11.1" evidence="4"/>
<keyword evidence="12" id="KW-0677">Repeat</keyword>
<dbReference type="SUPFAM" id="SSF52058">
    <property type="entry name" value="L domain-like"/>
    <property type="match status" value="2"/>
</dbReference>
<name>A0A2C9V288_MANES</name>
<evidence type="ECO:0000256" key="1">
    <source>
        <dbReference type="ARBA" id="ARBA00004251"/>
    </source>
</evidence>
<evidence type="ECO:0000256" key="3">
    <source>
        <dbReference type="ARBA" id="ARBA00009592"/>
    </source>
</evidence>
<feature type="domain" description="Protein kinase" evidence="25">
    <location>
        <begin position="716"/>
        <end position="1031"/>
    </location>
</feature>
<dbReference type="Pfam" id="PF00560">
    <property type="entry name" value="LRR_1"/>
    <property type="match status" value="3"/>
</dbReference>
<feature type="signal peptide" evidence="24">
    <location>
        <begin position="1"/>
        <end position="37"/>
    </location>
</feature>
<dbReference type="GO" id="GO:0009755">
    <property type="term" value="P:hormone-mediated signaling pathway"/>
    <property type="evidence" value="ECO:0000318"/>
    <property type="project" value="GO_Central"/>
</dbReference>
<dbReference type="CDD" id="cd14066">
    <property type="entry name" value="STKc_IRAK"/>
    <property type="match status" value="1"/>
</dbReference>